<feature type="region of interest" description="Disordered" evidence="9">
    <location>
        <begin position="73"/>
        <end position="165"/>
    </location>
</feature>
<evidence type="ECO:0000256" key="5">
    <source>
        <dbReference type="ARBA" id="ARBA00023136"/>
    </source>
</evidence>
<dbReference type="GO" id="GO:0006892">
    <property type="term" value="P:post-Golgi vesicle-mediated transport"/>
    <property type="evidence" value="ECO:0007669"/>
    <property type="project" value="TreeGrafter"/>
</dbReference>
<feature type="compositionally biased region" description="Low complexity" evidence="9">
    <location>
        <begin position="284"/>
        <end position="293"/>
    </location>
</feature>
<dbReference type="GO" id="GO:0006886">
    <property type="term" value="P:intracellular protein transport"/>
    <property type="evidence" value="ECO:0007669"/>
    <property type="project" value="InterPro"/>
</dbReference>
<dbReference type="GO" id="GO:0005096">
    <property type="term" value="F:GTPase activator activity"/>
    <property type="evidence" value="ECO:0007669"/>
    <property type="project" value="InterPro"/>
</dbReference>
<comment type="similarity">
    <text evidence="4">Belongs to the TBCC family.</text>
</comment>
<feature type="compositionally biased region" description="Acidic residues" evidence="9">
    <location>
        <begin position="125"/>
        <end position="146"/>
    </location>
</feature>
<dbReference type="PROSITE" id="PS51329">
    <property type="entry name" value="C_CAP_COFACTOR_C"/>
    <property type="match status" value="1"/>
</dbReference>
<dbReference type="PANTHER" id="PTHR15440">
    <property type="entry name" value="XRP2 PROTEIN"/>
    <property type="match status" value="1"/>
</dbReference>
<dbReference type="AlphaFoldDB" id="A0A150GHT9"/>
<name>A0A150GHT9_GONPE</name>
<proteinExistence type="inferred from homology"/>
<feature type="region of interest" description="Disordered" evidence="9">
    <location>
        <begin position="284"/>
        <end position="304"/>
    </location>
</feature>
<dbReference type="GO" id="GO:0005929">
    <property type="term" value="C:cilium"/>
    <property type="evidence" value="ECO:0007669"/>
    <property type="project" value="TreeGrafter"/>
</dbReference>
<keyword evidence="6 8" id="KW-0168">Coated pit</keyword>
<evidence type="ECO:0000256" key="8">
    <source>
        <dbReference type="RuleBase" id="RU363137"/>
    </source>
</evidence>
<dbReference type="Gene3D" id="2.160.20.70">
    <property type="match status" value="1"/>
</dbReference>
<dbReference type="STRING" id="33097.A0A150GHT9"/>
<reference evidence="12" key="1">
    <citation type="journal article" date="2016" name="Nat. Commun.">
        <title>The Gonium pectorale genome demonstrates co-option of cell cycle regulation during the evolution of multicellularity.</title>
        <authorList>
            <person name="Hanschen E.R."/>
            <person name="Marriage T.N."/>
            <person name="Ferris P.J."/>
            <person name="Hamaji T."/>
            <person name="Toyoda A."/>
            <person name="Fujiyama A."/>
            <person name="Neme R."/>
            <person name="Noguchi H."/>
            <person name="Minakuchi Y."/>
            <person name="Suzuki M."/>
            <person name="Kawai-Toyooka H."/>
            <person name="Smith D.R."/>
            <person name="Sparks H."/>
            <person name="Anderson J."/>
            <person name="Bakaric R."/>
            <person name="Luria V."/>
            <person name="Karger A."/>
            <person name="Kirschner M.W."/>
            <person name="Durand P.M."/>
            <person name="Michod R.E."/>
            <person name="Nozaki H."/>
            <person name="Olson B.J."/>
        </authorList>
    </citation>
    <scope>NUCLEOTIDE SEQUENCE [LARGE SCALE GENOMIC DNA]</scope>
    <source>
        <strain evidence="12">NIES-2863</strain>
    </source>
</reference>
<comment type="similarity">
    <text evidence="3 8">Belongs to the clathrin light chain family.</text>
</comment>
<dbReference type="InterPro" id="IPR017901">
    <property type="entry name" value="C-CAP_CF_C-like"/>
</dbReference>
<evidence type="ECO:0000259" key="10">
    <source>
        <dbReference type="PROSITE" id="PS51329"/>
    </source>
</evidence>
<keyword evidence="12" id="KW-1185">Reference proteome</keyword>
<feature type="domain" description="C-CAP/cofactor C-like" evidence="10">
    <location>
        <begin position="1"/>
        <end position="47"/>
    </location>
</feature>
<dbReference type="GO" id="GO:0030130">
    <property type="term" value="C:clathrin coat of trans-Golgi network vesicle"/>
    <property type="evidence" value="ECO:0007669"/>
    <property type="project" value="InterPro"/>
</dbReference>
<evidence type="ECO:0000256" key="7">
    <source>
        <dbReference type="ARBA" id="ARBA00023329"/>
    </source>
</evidence>
<dbReference type="Pfam" id="PF07986">
    <property type="entry name" value="TBCC"/>
    <property type="match status" value="1"/>
</dbReference>
<dbReference type="Proteomes" id="UP000075714">
    <property type="component" value="Unassembled WGS sequence"/>
</dbReference>
<dbReference type="OrthoDB" id="194775at2759"/>
<evidence type="ECO:0000256" key="9">
    <source>
        <dbReference type="SAM" id="MobiDB-lite"/>
    </source>
</evidence>
<protein>
    <recommendedName>
        <fullName evidence="8">Clathrin light chain</fullName>
    </recommendedName>
</protein>
<dbReference type="InterPro" id="IPR039093">
    <property type="entry name" value="XRP2"/>
</dbReference>
<dbReference type="PANTHER" id="PTHR15440:SF0">
    <property type="entry name" value="PROTEIN XRP2"/>
    <property type="match status" value="1"/>
</dbReference>
<evidence type="ECO:0000313" key="12">
    <source>
        <dbReference type="Proteomes" id="UP000075714"/>
    </source>
</evidence>
<accession>A0A150GHT9</accession>
<comment type="caution">
    <text evidence="11">The sequence shown here is derived from an EMBL/GenBank/DDBJ whole genome shotgun (WGS) entry which is preliminary data.</text>
</comment>
<evidence type="ECO:0000256" key="2">
    <source>
        <dbReference type="ARBA" id="ARBA00004180"/>
    </source>
</evidence>
<keyword evidence="7 8" id="KW-0968">Cytoplasmic vesicle</keyword>
<dbReference type="GO" id="GO:1990075">
    <property type="term" value="C:periciliary membrane compartment"/>
    <property type="evidence" value="ECO:0007669"/>
    <property type="project" value="TreeGrafter"/>
</dbReference>
<evidence type="ECO:0000256" key="4">
    <source>
        <dbReference type="ARBA" id="ARBA00008848"/>
    </source>
</evidence>
<comment type="subcellular location">
    <subcellularLocation>
        <location evidence="2 8">Cytoplasmic vesicle membrane</location>
        <topology evidence="2 8">Peripheral membrane protein</topology>
        <orientation evidence="2 8">Cytoplasmic side</orientation>
    </subcellularLocation>
    <subcellularLocation>
        <location evidence="8">Membrane</location>
        <location evidence="8">Coated pit</location>
        <topology evidence="8">Peripheral membrane protein</topology>
        <orientation evidence="8">Cytoplasmic side</orientation>
    </subcellularLocation>
    <text evidence="8">Cytoplasmic face of coated pits and vesicles.</text>
</comment>
<gene>
    <name evidence="11" type="ORF">GPECTOR_21g603</name>
</gene>
<dbReference type="Pfam" id="PF01086">
    <property type="entry name" value="Clathrin_lg_ch"/>
    <property type="match status" value="1"/>
</dbReference>
<dbReference type="GO" id="GO:0030132">
    <property type="term" value="C:clathrin coat of coated pit"/>
    <property type="evidence" value="ECO:0007669"/>
    <property type="project" value="InterPro"/>
</dbReference>
<evidence type="ECO:0000256" key="1">
    <source>
        <dbReference type="ARBA" id="ARBA00003913"/>
    </source>
</evidence>
<organism evidence="11 12">
    <name type="scientific">Gonium pectorale</name>
    <name type="common">Green alga</name>
    <dbReference type="NCBI Taxonomy" id="33097"/>
    <lineage>
        <taxon>Eukaryota</taxon>
        <taxon>Viridiplantae</taxon>
        <taxon>Chlorophyta</taxon>
        <taxon>core chlorophytes</taxon>
        <taxon>Chlorophyceae</taxon>
        <taxon>CS clade</taxon>
        <taxon>Chlamydomonadales</taxon>
        <taxon>Volvocaceae</taxon>
        <taxon>Gonium</taxon>
    </lineage>
</organism>
<keyword evidence="5 8" id="KW-0472">Membrane</keyword>
<evidence type="ECO:0000256" key="6">
    <source>
        <dbReference type="ARBA" id="ARBA00023176"/>
    </source>
</evidence>
<dbReference type="EMBL" id="LSYV01000022">
    <property type="protein sequence ID" value="KXZ49377.1"/>
    <property type="molecule type" value="Genomic_DNA"/>
</dbReference>
<dbReference type="InterPro" id="IPR016098">
    <property type="entry name" value="CAP/MinC_C"/>
</dbReference>
<dbReference type="InterPro" id="IPR000996">
    <property type="entry name" value="Clathrin_L-chain"/>
</dbReference>
<dbReference type="InterPro" id="IPR012945">
    <property type="entry name" value="Tubulin-bd_cofactor_C_dom"/>
</dbReference>
<evidence type="ECO:0000256" key="3">
    <source>
        <dbReference type="ARBA" id="ARBA00005263"/>
    </source>
</evidence>
<dbReference type="GO" id="GO:0005198">
    <property type="term" value="F:structural molecule activity"/>
    <property type="evidence" value="ECO:0007669"/>
    <property type="project" value="InterPro"/>
</dbReference>
<evidence type="ECO:0000313" key="11">
    <source>
        <dbReference type="EMBL" id="KXZ49377.1"/>
    </source>
</evidence>
<comment type="function">
    <text evidence="1 8">Clathrin is the major protein of the polyhedral coat of coated pits and vesicles.</text>
</comment>
<sequence length="324" mass="33237">MMPSIETSVRLAFSCWRGAYPGLAEHFRRARLDPTANTWDKVYDFNSKDDLGGPHFSLDESVRPWWVAPPPEAPLEGGGVPECPVPAADGSLFGGGRLEAPPKSPGSQLPDSLPPSPGRAAAHDEEVELSEEEGEGVVLEDEDEGEAVATSGRIVNGGGEAELPGSPTTLLQMPPAAGAPATAATAAAGADADARAAWRVVNATQLAAVAREEGAARAALRDEAARRLKALQQTRAALLKQRYATNREREAAAIGGSGGGSDSGGRWERVLALVDLSAAAANSSGGAARAAGRSVGGGAGGPSKDVARLRQLMISLKSRPGKTA</sequence>